<evidence type="ECO:0000313" key="4">
    <source>
        <dbReference type="Proteomes" id="UP000322184"/>
    </source>
</evidence>
<dbReference type="EMBL" id="VTUW01000035">
    <property type="protein sequence ID" value="KAA1183166.1"/>
    <property type="molecule type" value="Genomic_DNA"/>
</dbReference>
<comment type="caution">
    <text evidence="1">The sequence shown here is derived from an EMBL/GenBank/DDBJ whole genome shotgun (WGS) entry which is preliminary data.</text>
</comment>
<dbReference type="EMBL" id="LJCS01000053">
    <property type="protein sequence ID" value="KOY61035.1"/>
    <property type="molecule type" value="Genomic_DNA"/>
</dbReference>
<dbReference type="PANTHER" id="PTHR43845">
    <property type="entry name" value="BLR5969 PROTEIN"/>
    <property type="match status" value="1"/>
</dbReference>
<evidence type="ECO:0000313" key="1">
    <source>
        <dbReference type="EMBL" id="KAA1183166.1"/>
    </source>
</evidence>
<accession>A0A5B0W888</accession>
<organism evidence="1 4">
    <name type="scientific">Photorhabdus heterorhabditis</name>
    <dbReference type="NCBI Taxonomy" id="880156"/>
    <lineage>
        <taxon>Bacteria</taxon>
        <taxon>Pseudomonadati</taxon>
        <taxon>Pseudomonadota</taxon>
        <taxon>Gammaproteobacteria</taxon>
        <taxon>Enterobacterales</taxon>
        <taxon>Morganellaceae</taxon>
        <taxon>Photorhabdus</taxon>
    </lineage>
</organism>
<dbReference type="OrthoDB" id="580775at2"/>
<reference evidence="2 3" key="1">
    <citation type="submission" date="2015-09" db="EMBL/GenBank/DDBJ databases">
        <title>Draft genome sequence and assembly of Photorhabdus sp. VMG, a bacterial symbiont associated with Heterorhabditis zealandica.</title>
        <authorList>
            <person name="Naidoo S."/>
            <person name="Featherston J."/>
            <person name="Mothupi B."/>
            <person name="Gray V.M."/>
        </authorList>
    </citation>
    <scope>NUCLEOTIDE SEQUENCE [LARGE SCALE GENOMIC DNA]</scope>
    <source>
        <strain evidence="2 3">VMG</strain>
    </source>
</reference>
<gene>
    <name evidence="2" type="ORF">AM629_16080</name>
    <name evidence="1" type="ORF">F0L16_16270</name>
</gene>
<sequence>MTLPLHDLVEYARDHAPFFRDLYRDLPRSGWTLTDLPLIDPASYWQQSQPLENWPVLTGPINGGHVFKTGGSTSEGRLSVFSCDEWRAFVRAFGQGLAQQLQPGDRVANLFFAGDLYTSLLFIHGALSYSPVPVVEYPFTCSVDDQALADAVVSLGINVLAGVPVQLLRFASTLQQLDQSMPNIERLLYGGESLFTEQLTLLSTVFPNARIGSIGCASVDAGLIGAAAPDCCHGEHRVFDTETIVEIIDESSGQPITVPGQNGLLVVTNLQRRLMPVIRYPTGDMACWCEAPGKPHRKFVLQGRAGSAHRVRVSTLSLFPDQIAHLLQQQAGILAWQLLLSRQDGIDKIKLLLARDQSSTLSTSTVSIHQALLAAQPAIAKLCCQGGLYVEVVDCALENMLTHPRSGKLMRVVDHRGYCVEEKAA</sequence>
<dbReference type="RefSeq" id="WP_054480268.1">
    <property type="nucleotide sequence ID" value="NZ_CAWMRL010000053.1"/>
</dbReference>
<dbReference type="STRING" id="880156.AM629_16080"/>
<dbReference type="Proteomes" id="UP000322184">
    <property type="component" value="Unassembled WGS sequence"/>
</dbReference>
<dbReference type="GO" id="GO:0016874">
    <property type="term" value="F:ligase activity"/>
    <property type="evidence" value="ECO:0007669"/>
    <property type="project" value="UniProtKB-KW"/>
</dbReference>
<evidence type="ECO:0000313" key="2">
    <source>
        <dbReference type="EMBL" id="KOY61035.1"/>
    </source>
</evidence>
<dbReference type="Proteomes" id="UP000037727">
    <property type="component" value="Unassembled WGS sequence"/>
</dbReference>
<name>A0A5B0W888_9GAMM</name>
<keyword evidence="1" id="KW-0436">Ligase</keyword>
<dbReference type="AlphaFoldDB" id="A0A5B0W888"/>
<dbReference type="InterPro" id="IPR042099">
    <property type="entry name" value="ANL_N_sf"/>
</dbReference>
<keyword evidence="3" id="KW-1185">Reference proteome</keyword>
<dbReference type="Gene3D" id="3.40.50.12780">
    <property type="entry name" value="N-terminal domain of ligase-like"/>
    <property type="match status" value="1"/>
</dbReference>
<dbReference type="SUPFAM" id="SSF56801">
    <property type="entry name" value="Acetyl-CoA synthetase-like"/>
    <property type="match status" value="1"/>
</dbReference>
<protein>
    <submittedName>
        <fullName evidence="2">AMP-dependent synthetase</fullName>
    </submittedName>
    <submittedName>
        <fullName evidence="1">Phenylacetate--CoA ligase family protein</fullName>
    </submittedName>
</protein>
<dbReference type="PANTHER" id="PTHR43845:SF1">
    <property type="entry name" value="BLR5969 PROTEIN"/>
    <property type="match status" value="1"/>
</dbReference>
<proteinExistence type="predicted"/>
<reference evidence="1 4" key="2">
    <citation type="submission" date="2019-09" db="EMBL/GenBank/DDBJ databases">
        <title>Whole genome sequence of Photorhabdus heterorhabditis strain ETL (Enterobacteriales: Enterobacteriaceae) a bacterial symbiont of Heterorhabditis zealandica strain ETL (Rhabditida: Heterorhabditidae).</title>
        <authorList>
            <person name="Lulamba T.E."/>
            <person name="Serepa-Dlamini M.H."/>
        </authorList>
    </citation>
    <scope>NUCLEOTIDE SEQUENCE [LARGE SCALE GENOMIC DNA]</scope>
    <source>
        <strain evidence="1 4">ETL</strain>
    </source>
</reference>
<evidence type="ECO:0000313" key="3">
    <source>
        <dbReference type="Proteomes" id="UP000037727"/>
    </source>
</evidence>